<dbReference type="RefSeq" id="WP_115518688.1">
    <property type="nucleotide sequence ID" value="NZ_QRGO01000003.1"/>
</dbReference>
<gene>
    <name evidence="2" type="ORF">DXH78_18220</name>
</gene>
<dbReference type="SUPFAM" id="SSF53335">
    <property type="entry name" value="S-adenosyl-L-methionine-dependent methyltransferases"/>
    <property type="match status" value="1"/>
</dbReference>
<evidence type="ECO:0000259" key="1">
    <source>
        <dbReference type="Pfam" id="PF08242"/>
    </source>
</evidence>
<dbReference type="InterPro" id="IPR013217">
    <property type="entry name" value="Methyltransf_12"/>
</dbReference>
<feature type="domain" description="Methyltransferase type 12" evidence="1">
    <location>
        <begin position="333"/>
        <end position="427"/>
    </location>
</feature>
<dbReference type="GO" id="GO:0008168">
    <property type="term" value="F:methyltransferase activity"/>
    <property type="evidence" value="ECO:0007669"/>
    <property type="project" value="UniProtKB-KW"/>
</dbReference>
<dbReference type="Proteomes" id="UP000263993">
    <property type="component" value="Unassembled WGS sequence"/>
</dbReference>
<dbReference type="OrthoDB" id="649979at2"/>
<dbReference type="InterPro" id="IPR011990">
    <property type="entry name" value="TPR-like_helical_dom_sf"/>
</dbReference>
<dbReference type="Gene3D" id="3.40.50.150">
    <property type="entry name" value="Vaccinia Virus protein VP39"/>
    <property type="match status" value="1"/>
</dbReference>
<organism evidence="2 3">
    <name type="scientific">Undibacter mobilis</name>
    <dbReference type="NCBI Taxonomy" id="2292256"/>
    <lineage>
        <taxon>Bacteria</taxon>
        <taxon>Pseudomonadati</taxon>
        <taxon>Pseudomonadota</taxon>
        <taxon>Alphaproteobacteria</taxon>
        <taxon>Hyphomicrobiales</taxon>
        <taxon>Nitrobacteraceae</taxon>
        <taxon>Undibacter</taxon>
    </lineage>
</organism>
<dbReference type="PANTHER" id="PTHR43861">
    <property type="entry name" value="TRANS-ACONITATE 2-METHYLTRANSFERASE-RELATED"/>
    <property type="match status" value="1"/>
</dbReference>
<dbReference type="GO" id="GO:0032259">
    <property type="term" value="P:methylation"/>
    <property type="evidence" value="ECO:0007669"/>
    <property type="project" value="UniProtKB-KW"/>
</dbReference>
<dbReference type="InterPro" id="IPR019734">
    <property type="entry name" value="TPR_rpt"/>
</dbReference>
<keyword evidence="3" id="KW-1185">Reference proteome</keyword>
<dbReference type="AlphaFoldDB" id="A0A371B127"/>
<dbReference type="SMART" id="SM00028">
    <property type="entry name" value="TPR"/>
    <property type="match status" value="2"/>
</dbReference>
<dbReference type="InterPro" id="IPR029063">
    <property type="entry name" value="SAM-dependent_MTases_sf"/>
</dbReference>
<keyword evidence="2" id="KW-0808">Transferase</keyword>
<name>A0A371B127_9BRAD</name>
<reference evidence="3" key="1">
    <citation type="submission" date="2018-08" db="EMBL/GenBank/DDBJ databases">
        <authorList>
            <person name="Kim S.-J."/>
            <person name="Jung G.-Y."/>
        </authorList>
    </citation>
    <scope>NUCLEOTIDE SEQUENCE [LARGE SCALE GENOMIC DNA]</scope>
    <source>
        <strain evidence="3">GY_H</strain>
    </source>
</reference>
<dbReference type="Pfam" id="PF14559">
    <property type="entry name" value="TPR_19"/>
    <property type="match status" value="1"/>
</dbReference>
<dbReference type="EMBL" id="QRGO01000003">
    <property type="protein sequence ID" value="RDV01171.1"/>
    <property type="molecule type" value="Genomic_DNA"/>
</dbReference>
<evidence type="ECO:0000313" key="2">
    <source>
        <dbReference type="EMBL" id="RDV01171.1"/>
    </source>
</evidence>
<dbReference type="Pfam" id="PF08242">
    <property type="entry name" value="Methyltransf_12"/>
    <property type="match status" value="1"/>
</dbReference>
<dbReference type="Gene3D" id="1.25.40.10">
    <property type="entry name" value="Tetratricopeptide repeat domain"/>
    <property type="match status" value="1"/>
</dbReference>
<dbReference type="PANTHER" id="PTHR43861:SF1">
    <property type="entry name" value="TRANS-ACONITATE 2-METHYLTRANSFERASE"/>
    <property type="match status" value="1"/>
</dbReference>
<dbReference type="SUPFAM" id="SSF48452">
    <property type="entry name" value="TPR-like"/>
    <property type="match status" value="1"/>
</dbReference>
<protein>
    <submittedName>
        <fullName evidence="2">Methyltransferase domain-containing protein</fullName>
    </submittedName>
</protein>
<evidence type="ECO:0000313" key="3">
    <source>
        <dbReference type="Proteomes" id="UP000263993"/>
    </source>
</evidence>
<keyword evidence="2" id="KW-0489">Methyltransferase</keyword>
<sequence>MNRTQRRAAQKQAPGASPAAELFQRASMHHQQGDLPGAAVLYKKVLAADPAHAPACDRLAALYLAQGKRDKAAAHYAELARMAPQTLNQFDIVLTTLKTLQPDFAAALDAIARGEAPAVVARVSDAIAADVYLRCVLENTAVRDWAFERWLTAVRASLLALDDDAKPSGDLVAFAAALARQCYINEYVFAVSDGEAERVATLTARVGAALETDAPVAPFALAVLAAYAPLQSLPGADKLLTRKWPSAVEAVVTQQLREPRAEAALRDTMPVLTPIAGGITAAVRQQYEEHPYPRWVRLPAPPPPMVLDDLIRFQFPSQPFRPVGKTDRLDILIAGCGTGRIALEVAQSFAGAQVLAVDISLSSLAAARRKTPPALKDAIAFAQADIMSIGSIGRDFDFIGVGGVLHHMEDALGGWRELIKLMRPNALMQVGLYSAHARREINEARKLIAERCFPATADGIRRARQDLFARSPHFNFMTLRDFFTTSEVRDLIFHVHERQFTIPEIADFIAASGLDFIGFEFSNQVVHQHHRAVFARNGWSLTDLARWNAYERDNPDIFASMYVFWVQKKGEVC</sequence>
<dbReference type="CDD" id="cd02440">
    <property type="entry name" value="AdoMet_MTases"/>
    <property type="match status" value="1"/>
</dbReference>
<proteinExistence type="predicted"/>
<comment type="caution">
    <text evidence="2">The sequence shown here is derived from an EMBL/GenBank/DDBJ whole genome shotgun (WGS) entry which is preliminary data.</text>
</comment>
<accession>A0A371B127</accession>